<evidence type="ECO:0000256" key="6">
    <source>
        <dbReference type="ARBA" id="ARBA00023098"/>
    </source>
</evidence>
<comment type="pathway">
    <text evidence="8 10">Lipid metabolism; fatty acid biosynthesis.</text>
</comment>
<sequence length="74" mass="8221">MVFDRVKEIIVDELGVDAEAVTIDSTLEDLGADSLDAVELIMALEEEYDLEIAEDDAKAMKSVKNIVDYIESKQ</sequence>
<dbReference type="NCBIfam" id="NF002150">
    <property type="entry name" value="PRK00982.1-4"/>
    <property type="match status" value="1"/>
</dbReference>
<protein>
    <recommendedName>
        <fullName evidence="8 9">Acyl carrier protein</fullName>
        <shortName evidence="8">ACP</shortName>
    </recommendedName>
</protein>
<dbReference type="PROSITE" id="PS50075">
    <property type="entry name" value="CARRIER"/>
    <property type="match status" value="1"/>
</dbReference>
<dbReference type="GO" id="GO:0016020">
    <property type="term" value="C:membrane"/>
    <property type="evidence" value="ECO:0007669"/>
    <property type="project" value="GOC"/>
</dbReference>
<keyword evidence="2 8" id="KW-0596">Phosphopantetheine</keyword>
<dbReference type="InterPro" id="IPR020806">
    <property type="entry name" value="PKS_PP-bd"/>
</dbReference>
<dbReference type="GeneID" id="60058429"/>
<dbReference type="NCBIfam" id="NF002148">
    <property type="entry name" value="PRK00982.1-2"/>
    <property type="match status" value="1"/>
</dbReference>
<evidence type="ECO:0000256" key="9">
    <source>
        <dbReference type="NCBIfam" id="TIGR00517"/>
    </source>
</evidence>
<dbReference type="AlphaFoldDB" id="A0A173TCL3"/>
<keyword evidence="6 8" id="KW-0443">Lipid metabolism</keyword>
<dbReference type="RefSeq" id="WP_006784557.1">
    <property type="nucleotide sequence ID" value="NZ_CABJBH010000002.1"/>
</dbReference>
<keyword evidence="5 8" id="KW-0276">Fatty acid metabolism</keyword>
<comment type="PTM">
    <text evidence="8">4'-phosphopantetheine is transferred from CoA to a specific serine of apo-ACP by AcpS. This modification is essential for activity because fatty acids are bound in thioester linkage to the sulfhydryl of the prosthetic group.</text>
</comment>
<dbReference type="InterPro" id="IPR003231">
    <property type="entry name" value="ACP"/>
</dbReference>
<evidence type="ECO:0000256" key="2">
    <source>
        <dbReference type="ARBA" id="ARBA00022450"/>
    </source>
</evidence>
<dbReference type="OrthoDB" id="9804551at2"/>
<evidence type="ECO:0000256" key="7">
    <source>
        <dbReference type="ARBA" id="ARBA00023160"/>
    </source>
</evidence>
<comment type="PTM">
    <text evidence="10">4'-phosphopantetheine is transferred from CoA to a specific serine of apo-ACP by acpS.</text>
</comment>
<dbReference type="SMART" id="SM00823">
    <property type="entry name" value="PKS_PP"/>
    <property type="match status" value="1"/>
</dbReference>
<dbReference type="GO" id="GO:0000035">
    <property type="term" value="F:acyl binding"/>
    <property type="evidence" value="ECO:0007669"/>
    <property type="project" value="TreeGrafter"/>
</dbReference>
<dbReference type="PROSITE" id="PS00012">
    <property type="entry name" value="PHOSPHOPANTETHEINE"/>
    <property type="match status" value="1"/>
</dbReference>
<dbReference type="SUPFAM" id="SSF47336">
    <property type="entry name" value="ACP-like"/>
    <property type="match status" value="1"/>
</dbReference>
<dbReference type="GO" id="GO:0031177">
    <property type="term" value="F:phosphopantetheine binding"/>
    <property type="evidence" value="ECO:0007669"/>
    <property type="project" value="InterPro"/>
</dbReference>
<gene>
    <name evidence="8 11" type="primary">acpP</name>
    <name evidence="11" type="ORF">GMA92_02200</name>
</gene>
<dbReference type="GO" id="GO:0000036">
    <property type="term" value="F:acyl carrier activity"/>
    <property type="evidence" value="ECO:0007669"/>
    <property type="project" value="UniProtKB-UniRule"/>
</dbReference>
<evidence type="ECO:0000256" key="1">
    <source>
        <dbReference type="ARBA" id="ARBA00003180"/>
    </source>
</evidence>
<dbReference type="NCBIfam" id="TIGR00517">
    <property type="entry name" value="acyl_carrier"/>
    <property type="match status" value="1"/>
</dbReference>
<dbReference type="Pfam" id="PF00550">
    <property type="entry name" value="PP-binding"/>
    <property type="match status" value="1"/>
</dbReference>
<keyword evidence="8" id="KW-0963">Cytoplasm</keyword>
<dbReference type="HAMAP" id="MF_01217">
    <property type="entry name" value="Acyl_carrier"/>
    <property type="match status" value="1"/>
</dbReference>
<name>A0A173TCL3_9FIRM</name>
<dbReference type="GO" id="GO:0009245">
    <property type="term" value="P:lipid A biosynthetic process"/>
    <property type="evidence" value="ECO:0007669"/>
    <property type="project" value="TreeGrafter"/>
</dbReference>
<dbReference type="Gene3D" id="1.10.1200.10">
    <property type="entry name" value="ACP-like"/>
    <property type="match status" value="1"/>
</dbReference>
<evidence type="ECO:0000313" key="11">
    <source>
        <dbReference type="EMBL" id="MTK20250.1"/>
    </source>
</evidence>
<accession>A0A173TCL3</accession>
<dbReference type="InterPro" id="IPR036736">
    <property type="entry name" value="ACP-like_sf"/>
</dbReference>
<keyword evidence="3 8" id="KW-0444">Lipid biosynthesis</keyword>
<keyword evidence="7 8" id="KW-0275">Fatty acid biosynthesis</keyword>
<evidence type="ECO:0000313" key="12">
    <source>
        <dbReference type="Proteomes" id="UP000487649"/>
    </source>
</evidence>
<dbReference type="PANTHER" id="PTHR20863:SF76">
    <property type="entry name" value="CARRIER DOMAIN-CONTAINING PROTEIN"/>
    <property type="match status" value="1"/>
</dbReference>
<evidence type="ECO:0000256" key="5">
    <source>
        <dbReference type="ARBA" id="ARBA00022832"/>
    </source>
</evidence>
<proteinExistence type="inferred from homology"/>
<dbReference type="Proteomes" id="UP000487649">
    <property type="component" value="Unassembled WGS sequence"/>
</dbReference>
<dbReference type="EMBL" id="WMQE01000003">
    <property type="protein sequence ID" value="MTK20250.1"/>
    <property type="molecule type" value="Genomic_DNA"/>
</dbReference>
<comment type="caution">
    <text evidence="11">The sequence shown here is derived from an EMBL/GenBank/DDBJ whole genome shotgun (WGS) entry which is preliminary data.</text>
</comment>
<comment type="similarity">
    <text evidence="8">Belongs to the acyl carrier protein (ACP) family.</text>
</comment>
<evidence type="ECO:0000256" key="10">
    <source>
        <dbReference type="RuleBase" id="RU003545"/>
    </source>
</evidence>
<evidence type="ECO:0000256" key="3">
    <source>
        <dbReference type="ARBA" id="ARBA00022516"/>
    </source>
</evidence>
<comment type="function">
    <text evidence="1 8 10">Carrier of the growing fatty acid chain in fatty acid biosynthesis.</text>
</comment>
<dbReference type="GO" id="GO:0005829">
    <property type="term" value="C:cytosol"/>
    <property type="evidence" value="ECO:0007669"/>
    <property type="project" value="TreeGrafter"/>
</dbReference>
<dbReference type="InterPro" id="IPR009081">
    <property type="entry name" value="PP-bd_ACP"/>
</dbReference>
<comment type="subcellular location">
    <subcellularLocation>
        <location evidence="8">Cytoplasm</location>
    </subcellularLocation>
</comment>
<evidence type="ECO:0000256" key="8">
    <source>
        <dbReference type="HAMAP-Rule" id="MF_01217"/>
    </source>
</evidence>
<reference evidence="11 12" key="1">
    <citation type="journal article" date="2019" name="Nat. Med.">
        <title>A library of human gut bacterial isolates paired with longitudinal multiomics data enables mechanistic microbiome research.</title>
        <authorList>
            <person name="Poyet M."/>
            <person name="Groussin M."/>
            <person name="Gibbons S.M."/>
            <person name="Avila-Pacheco J."/>
            <person name="Jiang X."/>
            <person name="Kearney S.M."/>
            <person name="Perrotta A.R."/>
            <person name="Berdy B."/>
            <person name="Zhao S."/>
            <person name="Lieberman T.D."/>
            <person name="Swanson P.K."/>
            <person name="Smith M."/>
            <person name="Roesemann S."/>
            <person name="Alexander J.E."/>
            <person name="Rich S.A."/>
            <person name="Livny J."/>
            <person name="Vlamakis H."/>
            <person name="Clish C."/>
            <person name="Bullock K."/>
            <person name="Deik A."/>
            <person name="Scott J."/>
            <person name="Pierce K.A."/>
            <person name="Xavier R.J."/>
            <person name="Alm E.J."/>
        </authorList>
    </citation>
    <scope>NUCLEOTIDE SEQUENCE [LARGE SCALE GENOMIC DNA]</scope>
    <source>
        <strain evidence="11 12">BIOML-A198</strain>
    </source>
</reference>
<evidence type="ECO:0000256" key="4">
    <source>
        <dbReference type="ARBA" id="ARBA00022553"/>
    </source>
</evidence>
<dbReference type="PANTHER" id="PTHR20863">
    <property type="entry name" value="ACYL CARRIER PROTEIN"/>
    <property type="match status" value="1"/>
</dbReference>
<feature type="modified residue" description="O-(pantetheine 4'-phosphoryl)serine" evidence="8">
    <location>
        <position position="34"/>
    </location>
</feature>
<organism evidence="11 12">
    <name type="scientific">Turicibacter sanguinis</name>
    <dbReference type="NCBI Taxonomy" id="154288"/>
    <lineage>
        <taxon>Bacteria</taxon>
        <taxon>Bacillati</taxon>
        <taxon>Bacillota</taxon>
        <taxon>Erysipelotrichia</taxon>
        <taxon>Erysipelotrichales</taxon>
        <taxon>Turicibacteraceae</taxon>
        <taxon>Turicibacter</taxon>
    </lineage>
</organism>
<keyword evidence="4 8" id="KW-0597">Phosphoprotein</keyword>
<dbReference type="InterPro" id="IPR006162">
    <property type="entry name" value="Ppantetheine_attach_site"/>
</dbReference>